<protein>
    <recommendedName>
        <fullName evidence="3">Integrin beta subunit cytoplasmic domain-containing protein</fullName>
    </recommendedName>
</protein>
<accession>E4YWZ7</accession>
<evidence type="ECO:0000313" key="2">
    <source>
        <dbReference type="EMBL" id="CBY39980.1"/>
    </source>
</evidence>
<dbReference type="EMBL" id="FN655725">
    <property type="protein sequence ID" value="CBY39980.1"/>
    <property type="molecule type" value="Genomic_DNA"/>
</dbReference>
<dbReference type="Gene3D" id="1.20.5.100">
    <property type="entry name" value="Cytochrome c1, transmembrane anchor, C-terminal"/>
    <property type="match status" value="1"/>
</dbReference>
<feature type="transmembrane region" description="Helical" evidence="1">
    <location>
        <begin position="62"/>
        <end position="91"/>
    </location>
</feature>
<dbReference type="AlphaFoldDB" id="E4YWZ7"/>
<keyword evidence="1" id="KW-0472">Membrane</keyword>
<keyword evidence="1" id="KW-1133">Transmembrane helix</keyword>
<organism evidence="2">
    <name type="scientific">Oikopleura dioica</name>
    <name type="common">Tunicate</name>
    <dbReference type="NCBI Taxonomy" id="34765"/>
    <lineage>
        <taxon>Eukaryota</taxon>
        <taxon>Metazoa</taxon>
        <taxon>Chordata</taxon>
        <taxon>Tunicata</taxon>
        <taxon>Appendicularia</taxon>
        <taxon>Copelata</taxon>
        <taxon>Oikopleuridae</taxon>
        <taxon>Oikopleura</taxon>
    </lineage>
</organism>
<name>E4YWZ7_OIKDI</name>
<reference evidence="2" key="1">
    <citation type="journal article" date="2010" name="Science">
        <title>Plasticity of animal genome architecture unmasked by rapid evolution of a pelagic tunicate.</title>
        <authorList>
            <person name="Denoeud F."/>
            <person name="Henriet S."/>
            <person name="Mungpakdee S."/>
            <person name="Aury J.M."/>
            <person name="Da Silva C."/>
            <person name="Brinkmann H."/>
            <person name="Mikhaleva J."/>
            <person name="Olsen L.C."/>
            <person name="Jubin C."/>
            <person name="Canestro C."/>
            <person name="Bouquet J.M."/>
            <person name="Danks G."/>
            <person name="Poulain J."/>
            <person name="Campsteijn C."/>
            <person name="Adamski M."/>
            <person name="Cross I."/>
            <person name="Yadetie F."/>
            <person name="Muffato M."/>
            <person name="Louis A."/>
            <person name="Butcher S."/>
            <person name="Tsagkogeorga G."/>
            <person name="Konrad A."/>
            <person name="Singh S."/>
            <person name="Jensen M.F."/>
            <person name="Cong E.H."/>
            <person name="Eikeseth-Otteraa H."/>
            <person name="Noel B."/>
            <person name="Anthouard V."/>
            <person name="Porcel B.M."/>
            <person name="Kachouri-Lafond R."/>
            <person name="Nishino A."/>
            <person name="Ugolini M."/>
            <person name="Chourrout P."/>
            <person name="Nishida H."/>
            <person name="Aasland R."/>
            <person name="Huzurbazar S."/>
            <person name="Westhof E."/>
            <person name="Delsuc F."/>
            <person name="Lehrach H."/>
            <person name="Reinhardt R."/>
            <person name="Weissenbach J."/>
            <person name="Roy S.W."/>
            <person name="Artiguenave F."/>
            <person name="Postlethwait J.H."/>
            <person name="Manak J.R."/>
            <person name="Thompson E.M."/>
            <person name="Jaillon O."/>
            <person name="Du Pasquier L."/>
            <person name="Boudinot P."/>
            <person name="Liberles D.A."/>
            <person name="Volff J.N."/>
            <person name="Philippe H."/>
            <person name="Lenhard B."/>
            <person name="Roest Crollius H."/>
            <person name="Wincker P."/>
            <person name="Chourrout D."/>
        </authorList>
    </citation>
    <scope>NUCLEOTIDE SEQUENCE [LARGE SCALE GENOMIC DNA]</scope>
</reference>
<evidence type="ECO:0000256" key="1">
    <source>
        <dbReference type="SAM" id="Phobius"/>
    </source>
</evidence>
<proteinExistence type="predicted"/>
<sequence length="126" mass="14655">HFTEEAKVNAVGSDMMRCVFETIIDGESCKLEAFMERKVEKDQKESNIIIGTEKCKLFPINVWSIMIMSFLGFLLLGLLILLIAWFGIMYYQRKEYLDHKKGLEMNQFKANPLYTEPVTEHSAVMH</sequence>
<gene>
    <name evidence="2" type="ORF">GSOID_T00020582001</name>
</gene>
<evidence type="ECO:0008006" key="3">
    <source>
        <dbReference type="Google" id="ProtNLM"/>
    </source>
</evidence>
<dbReference type="Proteomes" id="UP000011014">
    <property type="component" value="Unassembled WGS sequence"/>
</dbReference>
<feature type="non-terminal residue" evidence="2">
    <location>
        <position position="1"/>
    </location>
</feature>
<keyword evidence="1" id="KW-0812">Transmembrane</keyword>